<dbReference type="GO" id="GO:0009288">
    <property type="term" value="C:bacterial-type flagellum"/>
    <property type="evidence" value="ECO:0007669"/>
    <property type="project" value="InterPro"/>
</dbReference>
<dbReference type="GO" id="GO:0044781">
    <property type="term" value="P:bacterial-type flagellum organization"/>
    <property type="evidence" value="ECO:0007669"/>
    <property type="project" value="UniProtKB-KW"/>
</dbReference>
<feature type="coiled-coil region" evidence="11">
    <location>
        <begin position="63"/>
        <end position="111"/>
    </location>
</feature>
<evidence type="ECO:0000256" key="8">
    <source>
        <dbReference type="ARBA" id="ARBA00022927"/>
    </source>
</evidence>
<keyword evidence="9" id="KW-0472">Membrane</keyword>
<dbReference type="GO" id="GO:0015031">
    <property type="term" value="P:protein transport"/>
    <property type="evidence" value="ECO:0007669"/>
    <property type="project" value="UniProtKB-KW"/>
</dbReference>
<evidence type="ECO:0000256" key="2">
    <source>
        <dbReference type="ARBA" id="ARBA00010004"/>
    </source>
</evidence>
<evidence type="ECO:0000313" key="12">
    <source>
        <dbReference type="EMBL" id="SJZ42560.1"/>
    </source>
</evidence>
<evidence type="ECO:0000256" key="7">
    <source>
        <dbReference type="ARBA" id="ARBA00022795"/>
    </source>
</evidence>
<dbReference type="GO" id="GO:0005886">
    <property type="term" value="C:plasma membrane"/>
    <property type="evidence" value="ECO:0007669"/>
    <property type="project" value="UniProtKB-SubCell"/>
</dbReference>
<dbReference type="OrthoDB" id="1707704at2"/>
<keyword evidence="11" id="KW-0175">Coiled coil</keyword>
<evidence type="ECO:0000313" key="13">
    <source>
        <dbReference type="Proteomes" id="UP000190395"/>
    </source>
</evidence>
<sequence>MQKFVFNMQKILNLRKFEEKQAQAELGKAVSAEARIQDTLDLLAEQNVQTVKNSKGIKDVLELHNLNNYLKLLTQRKEQLLKELAQAQLETEQKREKMKDAMLKVKALEKLKEARQRDWALENKRKEEKELDDIVNSKQFRT</sequence>
<keyword evidence="8" id="KW-0653">Protein transport</keyword>
<keyword evidence="4" id="KW-0813">Transport</keyword>
<keyword evidence="6" id="KW-0145">Chemotaxis</keyword>
<keyword evidence="10" id="KW-1006">Bacterial flagellum protein export</keyword>
<name>A0A1T4KJI0_9SPIR</name>
<proteinExistence type="inferred from homology"/>
<evidence type="ECO:0000256" key="9">
    <source>
        <dbReference type="ARBA" id="ARBA00023136"/>
    </source>
</evidence>
<dbReference type="GO" id="GO:0006935">
    <property type="term" value="P:chemotaxis"/>
    <property type="evidence" value="ECO:0007669"/>
    <property type="project" value="UniProtKB-KW"/>
</dbReference>
<evidence type="ECO:0000256" key="1">
    <source>
        <dbReference type="ARBA" id="ARBA00004413"/>
    </source>
</evidence>
<reference evidence="12 13" key="1">
    <citation type="submission" date="2017-02" db="EMBL/GenBank/DDBJ databases">
        <authorList>
            <person name="Peterson S.W."/>
        </authorList>
    </citation>
    <scope>NUCLEOTIDE SEQUENCE [LARGE SCALE GENOMIC DNA]</scope>
    <source>
        <strain evidence="12 13">ATCC BAA-909</strain>
    </source>
</reference>
<dbReference type="Proteomes" id="UP000190395">
    <property type="component" value="Unassembled WGS sequence"/>
</dbReference>
<dbReference type="Gene3D" id="1.10.287.1700">
    <property type="match status" value="1"/>
</dbReference>
<dbReference type="InterPro" id="IPR053716">
    <property type="entry name" value="Flag_assembly_chemotaxis_eff"/>
</dbReference>
<dbReference type="AlphaFoldDB" id="A0A1T4KJI0"/>
<keyword evidence="13" id="KW-1185">Reference proteome</keyword>
<dbReference type="EMBL" id="FUXC01000001">
    <property type="protein sequence ID" value="SJZ42560.1"/>
    <property type="molecule type" value="Genomic_DNA"/>
</dbReference>
<accession>A0A1T4KJI0</accession>
<evidence type="ECO:0000256" key="4">
    <source>
        <dbReference type="ARBA" id="ARBA00022448"/>
    </source>
</evidence>
<protein>
    <recommendedName>
        <fullName evidence="3">Flagellar FliJ protein</fullName>
    </recommendedName>
</protein>
<organism evidence="12 13">
    <name type="scientific">Treponema berlinense</name>
    <dbReference type="NCBI Taxonomy" id="225004"/>
    <lineage>
        <taxon>Bacteria</taxon>
        <taxon>Pseudomonadati</taxon>
        <taxon>Spirochaetota</taxon>
        <taxon>Spirochaetia</taxon>
        <taxon>Spirochaetales</taxon>
        <taxon>Treponemataceae</taxon>
        <taxon>Treponema</taxon>
    </lineage>
</organism>
<evidence type="ECO:0000256" key="10">
    <source>
        <dbReference type="ARBA" id="ARBA00023225"/>
    </source>
</evidence>
<dbReference type="RefSeq" id="WP_078929923.1">
    <property type="nucleotide sequence ID" value="NZ_CAMEQG010000002.1"/>
</dbReference>
<keyword evidence="12" id="KW-0969">Cilium</keyword>
<dbReference type="InterPro" id="IPR012823">
    <property type="entry name" value="Flagell_FliJ"/>
</dbReference>
<dbReference type="Pfam" id="PF02050">
    <property type="entry name" value="FliJ"/>
    <property type="match status" value="1"/>
</dbReference>
<keyword evidence="5" id="KW-1003">Cell membrane</keyword>
<evidence type="ECO:0000256" key="5">
    <source>
        <dbReference type="ARBA" id="ARBA00022475"/>
    </source>
</evidence>
<keyword evidence="12" id="KW-0966">Cell projection</keyword>
<evidence type="ECO:0000256" key="6">
    <source>
        <dbReference type="ARBA" id="ARBA00022500"/>
    </source>
</evidence>
<dbReference type="GeneID" id="303366462"/>
<comment type="subcellular location">
    <subcellularLocation>
        <location evidence="1">Cell membrane</location>
        <topology evidence="1">Peripheral membrane protein</topology>
        <orientation evidence="1">Cytoplasmic side</orientation>
    </subcellularLocation>
</comment>
<gene>
    <name evidence="12" type="ORF">SAMN02745152_00182</name>
</gene>
<keyword evidence="7" id="KW-1005">Bacterial flagellum biogenesis</keyword>
<evidence type="ECO:0000256" key="3">
    <source>
        <dbReference type="ARBA" id="ARBA00020392"/>
    </source>
</evidence>
<keyword evidence="12" id="KW-0282">Flagellum</keyword>
<comment type="similarity">
    <text evidence="2">Belongs to the FliJ family.</text>
</comment>
<dbReference type="NCBIfam" id="TIGR02473">
    <property type="entry name" value="flagell_FliJ"/>
    <property type="match status" value="1"/>
</dbReference>
<evidence type="ECO:0000256" key="11">
    <source>
        <dbReference type="SAM" id="Coils"/>
    </source>
</evidence>
<dbReference type="STRING" id="225004.SAMN02745152_00182"/>
<dbReference type="GO" id="GO:0071973">
    <property type="term" value="P:bacterial-type flagellum-dependent cell motility"/>
    <property type="evidence" value="ECO:0007669"/>
    <property type="project" value="InterPro"/>
</dbReference>